<evidence type="ECO:0000256" key="2">
    <source>
        <dbReference type="ARBA" id="ARBA00022692"/>
    </source>
</evidence>
<dbReference type="CDD" id="cd11304">
    <property type="entry name" value="Cadherin_repeat"/>
    <property type="match status" value="9"/>
</dbReference>
<dbReference type="GO" id="GO:0007156">
    <property type="term" value="P:homophilic cell adhesion via plasma membrane adhesion molecules"/>
    <property type="evidence" value="ECO:0007669"/>
    <property type="project" value="InterPro"/>
</dbReference>
<dbReference type="InterPro" id="IPR002126">
    <property type="entry name" value="Cadherin-like_dom"/>
</dbReference>
<accession>A0A8C5HU59</accession>
<dbReference type="InterPro" id="IPR015919">
    <property type="entry name" value="Cadherin-like_sf"/>
</dbReference>
<comment type="subcellular location">
    <subcellularLocation>
        <location evidence="1">Membrane</location>
        <topology evidence="1">Single-pass membrane protein</topology>
    </subcellularLocation>
</comment>
<keyword evidence="2 9" id="KW-0812">Transmembrane</keyword>
<proteinExistence type="predicted"/>
<keyword evidence="13" id="KW-1185">Reference proteome</keyword>
<feature type="domain" description="Cadherin" evidence="11">
    <location>
        <begin position="237"/>
        <end position="346"/>
    </location>
</feature>
<reference evidence="12" key="2">
    <citation type="submission" date="2025-08" db="UniProtKB">
        <authorList>
            <consortium name="Ensembl"/>
        </authorList>
    </citation>
    <scope>IDENTIFICATION</scope>
</reference>
<feature type="chain" id="PRO_5034351697" description="Cadherin domain-containing protein" evidence="10">
    <location>
        <begin position="20"/>
        <end position="1284"/>
    </location>
</feature>
<evidence type="ECO:0000256" key="4">
    <source>
        <dbReference type="ARBA" id="ARBA00022837"/>
    </source>
</evidence>
<dbReference type="FunFam" id="2.60.40.60:FF:000092">
    <property type="entry name" value="Protocadherin 8"/>
    <property type="match status" value="1"/>
</dbReference>
<dbReference type="OrthoDB" id="6491773at2759"/>
<dbReference type="FunFam" id="2.60.40.60:FF:000020">
    <property type="entry name" value="Dachsous cadherin-related 1b"/>
    <property type="match status" value="1"/>
</dbReference>
<dbReference type="GO" id="GO:0005886">
    <property type="term" value="C:plasma membrane"/>
    <property type="evidence" value="ECO:0007669"/>
    <property type="project" value="InterPro"/>
</dbReference>
<dbReference type="PANTHER" id="PTHR24028">
    <property type="entry name" value="CADHERIN-87A"/>
    <property type="match status" value="1"/>
</dbReference>
<feature type="domain" description="Cadherin" evidence="11">
    <location>
        <begin position="681"/>
        <end position="791"/>
    </location>
</feature>
<feature type="domain" description="Cadherin" evidence="11">
    <location>
        <begin position="366"/>
        <end position="466"/>
    </location>
</feature>
<dbReference type="Proteomes" id="UP000694680">
    <property type="component" value="Chromosome 10"/>
</dbReference>
<evidence type="ECO:0000313" key="13">
    <source>
        <dbReference type="Proteomes" id="UP000694680"/>
    </source>
</evidence>
<evidence type="ECO:0000256" key="10">
    <source>
        <dbReference type="SAM" id="SignalP"/>
    </source>
</evidence>
<dbReference type="InterPro" id="IPR050174">
    <property type="entry name" value="Protocadherin/Cadherin-CA"/>
</dbReference>
<evidence type="ECO:0000256" key="9">
    <source>
        <dbReference type="SAM" id="Phobius"/>
    </source>
</evidence>
<dbReference type="InterPro" id="IPR020894">
    <property type="entry name" value="Cadherin_CS"/>
</dbReference>
<dbReference type="Ensembl" id="ENSGWIT00000055037.1">
    <property type="protein sequence ID" value="ENSGWIP00000050973.1"/>
    <property type="gene ID" value="ENSGWIG00000024715.1"/>
</dbReference>
<gene>
    <name evidence="12" type="primary">cdhr2</name>
</gene>
<keyword evidence="3" id="KW-0677">Repeat</keyword>
<dbReference type="FunFam" id="2.60.40.60:FF:000168">
    <property type="entry name" value="Cadherin-related family member 2"/>
    <property type="match status" value="1"/>
</dbReference>
<dbReference type="Pfam" id="PF00028">
    <property type="entry name" value="Cadherin"/>
    <property type="match status" value="7"/>
</dbReference>
<dbReference type="CTD" id="54825"/>
<feature type="domain" description="Cadherin" evidence="11">
    <location>
        <begin position="907"/>
        <end position="1040"/>
    </location>
</feature>
<dbReference type="GO" id="GO:0009653">
    <property type="term" value="P:anatomical structure morphogenesis"/>
    <property type="evidence" value="ECO:0007669"/>
    <property type="project" value="UniProtKB-ARBA"/>
</dbReference>
<feature type="domain" description="Cadherin" evidence="11">
    <location>
        <begin position="123"/>
        <end position="236"/>
    </location>
</feature>
<evidence type="ECO:0000256" key="1">
    <source>
        <dbReference type="ARBA" id="ARBA00004167"/>
    </source>
</evidence>
<feature type="domain" description="Cadherin" evidence="11">
    <location>
        <begin position="578"/>
        <end position="680"/>
    </location>
</feature>
<dbReference type="SUPFAM" id="SSF49313">
    <property type="entry name" value="Cadherin-like"/>
    <property type="match status" value="9"/>
</dbReference>
<dbReference type="GeneID" id="114471163"/>
<evidence type="ECO:0000313" key="12">
    <source>
        <dbReference type="Ensembl" id="ENSGWIP00000050973.1"/>
    </source>
</evidence>
<feature type="signal peptide" evidence="10">
    <location>
        <begin position="1"/>
        <end position="19"/>
    </location>
</feature>
<keyword evidence="4 8" id="KW-0106">Calcium</keyword>
<protein>
    <recommendedName>
        <fullName evidence="11">Cadherin domain-containing protein</fullName>
    </recommendedName>
</protein>
<evidence type="ECO:0000256" key="3">
    <source>
        <dbReference type="ARBA" id="ARBA00022737"/>
    </source>
</evidence>
<organism evidence="12 13">
    <name type="scientific">Gouania willdenowi</name>
    <name type="common">Blunt-snouted clingfish</name>
    <name type="synonym">Lepadogaster willdenowi</name>
    <dbReference type="NCBI Taxonomy" id="441366"/>
    <lineage>
        <taxon>Eukaryota</taxon>
        <taxon>Metazoa</taxon>
        <taxon>Chordata</taxon>
        <taxon>Craniata</taxon>
        <taxon>Vertebrata</taxon>
        <taxon>Euteleostomi</taxon>
        <taxon>Actinopterygii</taxon>
        <taxon>Neopterygii</taxon>
        <taxon>Teleostei</taxon>
        <taxon>Neoteleostei</taxon>
        <taxon>Acanthomorphata</taxon>
        <taxon>Ovalentaria</taxon>
        <taxon>Blenniimorphae</taxon>
        <taxon>Blenniiformes</taxon>
        <taxon>Gobiesocoidei</taxon>
        <taxon>Gobiesocidae</taxon>
        <taxon>Gobiesocinae</taxon>
        <taxon>Gouania</taxon>
    </lineage>
</organism>
<feature type="transmembrane region" description="Helical" evidence="9">
    <location>
        <begin position="1124"/>
        <end position="1148"/>
    </location>
</feature>
<dbReference type="PANTHER" id="PTHR24028:SF314">
    <property type="entry name" value="CADHERIN-RELATED FAMILY MEMBER 2"/>
    <property type="match status" value="1"/>
</dbReference>
<keyword evidence="6 9" id="KW-0472">Membrane</keyword>
<sequence>MEVIIRTLTLLCLICLTNARNTRPDIHGQFYEVCEDTPIGVVAFIINATDEENDPLTYAIKGTDAVFFTVEKNTGTALIQRPLDRESSQTLTLEVTVDDSFTPANKIQFVLIKDANDNRPLFLDPSYDRDVPENAPVDTILFSAQATDADSSIGIRYSIDTVIPPEGISLFSINAMTGDVRLNGSLSYNSLSSFYRLTINATDAGGQCYYDEPIYHSSSVISFISVEDVPDLDPQFIGLPFTASVEENSPPGFSVFKVRAFDPDTGVSDVINFTIENSTAEGLFDISEKEGIISVRSDIDRETVGDTVSLTIKATESKPDINGVLANTTTNVVITILDVNDEKPQFYKCNDSAECVIETNFIGEVEEHRFGSVSINMMVKDLDKTADIELSLEGEDKDVFSVEPPSTQFSNTVVQLIVKNNEKLDYEEKTQMVLQVIAIDKGNATLQSTATVTINILDANDNSPEFPNSTYVLNVAEHSETGTVVAQIMADDPDTMDQNKITYRLLPVSILSIFDVEPNTGSIYVKSSSLLDREDRSMHSATLQARDTAGQVGTTVLEITVTDINDQKPVINRNSYLEFVKEGEEFQVTIEATDADEPNTANTKIVYDIVPSEYSDNFTIDPITGVVSNQGALDREALDPELDGSVELNVTATDSGSPPLSTWVKVTIRVEDVNDNVPEFKVPSYTFSVKEGEQGAAVGSVHAEDLDQTTNFNRVSYSIVDGSFGSFIIRTIQEENSYKGVITVDPGIELNYESNLKTFTLTVEAADLELKTAEVTVVVEVLDVNDERPEFEPTKTKTVKENTTIEAVGSFTAKDMDTNHSLVYELESVRCRCQGSMTPCDWFILEPTGTVKVSPEHTVDYEQCDQAVVTAQVVDEYTEKGRNNSANAGEMVINIEDINDNAPEFGVPDSVFVVVSENTNKGTSVAKVTAKDRDSGIHGQIEFKVSSVQFQDLNNQITTPRLLFEAVTTQQNDIYVGIIQTTEGLEATLKGKYLVTVSANDTGGLLSTTVLDIFTVDESFKVELEFSSSVLEVERKLPEIRRALTAATKTSVEIIALRPVTGDESRASENTIVEAYFVYSNGTALTSSEVETMLSHPDFFPILTQLGLQYIGSAAVDDPEVNPLLYALLGMVGGLIVVLAVITTSLVCTRRNYRRKLKAAKAMNSASMVTSETQNGGAVVPGTNKYTMEGANPVLNLNIDTTINLDLTEESSDVDKVSLNSLDYSEDVSFPEKDIKFNMMLQDDSGSHEYIEPLGAALAQRGMKITSDNPKEGYTNPAFATTDL</sequence>
<feature type="domain" description="Cadherin" evidence="11">
    <location>
        <begin position="791"/>
        <end position="905"/>
    </location>
</feature>
<dbReference type="PROSITE" id="PS00232">
    <property type="entry name" value="CADHERIN_1"/>
    <property type="match status" value="4"/>
</dbReference>
<keyword evidence="7" id="KW-0325">Glycoprotein</keyword>
<evidence type="ECO:0000259" key="11">
    <source>
        <dbReference type="PROSITE" id="PS50268"/>
    </source>
</evidence>
<dbReference type="RefSeq" id="XP_028315581.1">
    <property type="nucleotide sequence ID" value="XM_028459780.1"/>
</dbReference>
<feature type="domain" description="Cadherin" evidence="11">
    <location>
        <begin position="32"/>
        <end position="122"/>
    </location>
</feature>
<dbReference type="PRINTS" id="PR00205">
    <property type="entry name" value="CADHERIN"/>
</dbReference>
<reference evidence="12" key="3">
    <citation type="submission" date="2025-09" db="UniProtKB">
        <authorList>
            <consortium name="Ensembl"/>
        </authorList>
    </citation>
    <scope>IDENTIFICATION</scope>
</reference>
<feature type="domain" description="Cadherin" evidence="11">
    <location>
        <begin position="467"/>
        <end position="571"/>
    </location>
</feature>
<dbReference type="Gene3D" id="2.60.40.60">
    <property type="entry name" value="Cadherins"/>
    <property type="match status" value="9"/>
</dbReference>
<dbReference type="SMART" id="SM00112">
    <property type="entry name" value="CA"/>
    <property type="match status" value="9"/>
</dbReference>
<reference evidence="12" key="1">
    <citation type="submission" date="2020-06" db="EMBL/GenBank/DDBJ databases">
        <authorList>
            <consortium name="Wellcome Sanger Institute Data Sharing"/>
        </authorList>
    </citation>
    <scope>NUCLEOTIDE SEQUENCE [LARGE SCALE GENOMIC DNA]</scope>
</reference>
<name>A0A8C5HU59_GOUWI</name>
<dbReference type="GO" id="GO:0005509">
    <property type="term" value="F:calcium ion binding"/>
    <property type="evidence" value="ECO:0007669"/>
    <property type="project" value="UniProtKB-UniRule"/>
</dbReference>
<keyword evidence="10" id="KW-0732">Signal</keyword>
<evidence type="ECO:0000256" key="5">
    <source>
        <dbReference type="ARBA" id="ARBA00022989"/>
    </source>
</evidence>
<keyword evidence="5 9" id="KW-1133">Transmembrane helix</keyword>
<evidence type="ECO:0000256" key="7">
    <source>
        <dbReference type="ARBA" id="ARBA00023180"/>
    </source>
</evidence>
<evidence type="ECO:0000256" key="8">
    <source>
        <dbReference type="PROSITE-ProRule" id="PRU00043"/>
    </source>
</evidence>
<evidence type="ECO:0000256" key="6">
    <source>
        <dbReference type="ARBA" id="ARBA00023136"/>
    </source>
</evidence>
<dbReference type="PROSITE" id="PS50268">
    <property type="entry name" value="CADHERIN_2"/>
    <property type="match status" value="9"/>
</dbReference>